<feature type="signal peptide" evidence="2">
    <location>
        <begin position="1"/>
        <end position="16"/>
    </location>
</feature>
<feature type="domain" description="WAP" evidence="3">
    <location>
        <begin position="92"/>
        <end position="143"/>
    </location>
</feature>
<dbReference type="AlphaFoldDB" id="A0A8J5JMM0"/>
<comment type="caution">
    <text evidence="4">The sequence shown here is derived from an EMBL/GenBank/DDBJ whole genome shotgun (WGS) entry which is preliminary data.</text>
</comment>
<evidence type="ECO:0000256" key="1">
    <source>
        <dbReference type="SAM" id="MobiDB-lite"/>
    </source>
</evidence>
<feature type="chain" id="PRO_5035304972" evidence="2">
    <location>
        <begin position="17"/>
        <end position="151"/>
    </location>
</feature>
<keyword evidence="5" id="KW-1185">Reference proteome</keyword>
<dbReference type="OrthoDB" id="6358166at2759"/>
<protein>
    <submittedName>
        <fullName evidence="4">Putative crustin-like antimicrobial peptide 6</fullName>
    </submittedName>
</protein>
<dbReference type="Pfam" id="PF00095">
    <property type="entry name" value="WAP"/>
    <property type="match status" value="1"/>
</dbReference>
<accession>A0A8J5JMM0</accession>
<evidence type="ECO:0000313" key="4">
    <source>
        <dbReference type="EMBL" id="KAG7158891.1"/>
    </source>
</evidence>
<gene>
    <name evidence="4" type="primary">crustin-L6</name>
    <name evidence="4" type="ORF">Hamer_G006268</name>
</gene>
<evidence type="ECO:0000313" key="5">
    <source>
        <dbReference type="Proteomes" id="UP000747542"/>
    </source>
</evidence>
<dbReference type="EMBL" id="JAHLQT010034244">
    <property type="protein sequence ID" value="KAG7158891.1"/>
    <property type="molecule type" value="Genomic_DNA"/>
</dbReference>
<dbReference type="PROSITE" id="PS51390">
    <property type="entry name" value="WAP"/>
    <property type="match status" value="1"/>
</dbReference>
<feature type="region of interest" description="Disordered" evidence="1">
    <location>
        <begin position="20"/>
        <end position="39"/>
    </location>
</feature>
<dbReference type="GO" id="GO:0030414">
    <property type="term" value="F:peptidase inhibitor activity"/>
    <property type="evidence" value="ECO:0007669"/>
    <property type="project" value="InterPro"/>
</dbReference>
<evidence type="ECO:0000259" key="3">
    <source>
        <dbReference type="PROSITE" id="PS51390"/>
    </source>
</evidence>
<dbReference type="InterPro" id="IPR008197">
    <property type="entry name" value="WAP_dom"/>
</dbReference>
<dbReference type="Proteomes" id="UP000747542">
    <property type="component" value="Unassembled WGS sequence"/>
</dbReference>
<organism evidence="4 5">
    <name type="scientific">Homarus americanus</name>
    <name type="common">American lobster</name>
    <dbReference type="NCBI Taxonomy" id="6706"/>
    <lineage>
        <taxon>Eukaryota</taxon>
        <taxon>Metazoa</taxon>
        <taxon>Ecdysozoa</taxon>
        <taxon>Arthropoda</taxon>
        <taxon>Crustacea</taxon>
        <taxon>Multicrustacea</taxon>
        <taxon>Malacostraca</taxon>
        <taxon>Eumalacostraca</taxon>
        <taxon>Eucarida</taxon>
        <taxon>Decapoda</taxon>
        <taxon>Pleocyemata</taxon>
        <taxon>Astacidea</taxon>
        <taxon>Nephropoidea</taxon>
        <taxon>Nephropidae</taxon>
        <taxon>Homarus</taxon>
    </lineage>
</organism>
<reference evidence="4" key="1">
    <citation type="journal article" date="2021" name="Sci. Adv.">
        <title>The American lobster genome reveals insights on longevity, neural, and immune adaptations.</title>
        <authorList>
            <person name="Polinski J.M."/>
            <person name="Zimin A.V."/>
            <person name="Clark K.F."/>
            <person name="Kohn A.B."/>
            <person name="Sadowski N."/>
            <person name="Timp W."/>
            <person name="Ptitsyn A."/>
            <person name="Khanna P."/>
            <person name="Romanova D.Y."/>
            <person name="Williams P."/>
            <person name="Greenwood S.J."/>
            <person name="Moroz L.L."/>
            <person name="Walt D.R."/>
            <person name="Bodnar A.G."/>
        </authorList>
    </citation>
    <scope>NUCLEOTIDE SEQUENCE</scope>
    <source>
        <strain evidence="4">GMGI-L3</strain>
    </source>
</reference>
<name>A0A8J5JMM0_HOMAM</name>
<dbReference type="GO" id="GO:0005576">
    <property type="term" value="C:extracellular region"/>
    <property type="evidence" value="ECO:0007669"/>
    <property type="project" value="InterPro"/>
</dbReference>
<proteinExistence type="predicted"/>
<evidence type="ECO:0000256" key="2">
    <source>
        <dbReference type="SAM" id="SignalP"/>
    </source>
</evidence>
<keyword evidence="2" id="KW-0732">Signal</keyword>
<sequence>MKVLLTLTLGCLLVAAAPDQTGGKHTATNTKTGGGGSVNTRVFGGSTVGRYPGHHPSSGISGQGASCRYWCRTPQNQAYCCESSQEPASVPIPSKYGDCPKIRPDCPRFQGPPNPCSHDGKCTGLDKCCYDTCLGQHVCKPNAIFDHGFVG</sequence>